<evidence type="ECO:0000313" key="7">
    <source>
        <dbReference type="Proteomes" id="UP000599391"/>
    </source>
</evidence>
<dbReference type="PRINTS" id="PR00111">
    <property type="entry name" value="ABHYDROLASE"/>
</dbReference>
<comment type="catalytic activity">
    <reaction evidence="1">
        <text>Hydrolyzes glycerol monoesters of long-chain fatty acids.</text>
        <dbReference type="EC" id="3.1.1.23"/>
    </reaction>
</comment>
<reference evidence="6 7" key="1">
    <citation type="journal article" date="2021" name="Int. J. Syst. Evol. Microbiol.">
        <title>Amazonocrinis nigriterrae gen. nov., sp. nov., Atlanticothrix silvestris gen. nov., sp. nov. and Dendronalium phyllosphericum gen. nov., sp. nov., nostocacean cyanobacteria from Brazilian environments.</title>
        <authorList>
            <person name="Alvarenga D.O."/>
            <person name="Andreote A.P.D."/>
            <person name="Branco L.H.Z."/>
            <person name="Delbaje E."/>
            <person name="Cruz R.B."/>
            <person name="Varani A.M."/>
            <person name="Fiore M.F."/>
        </authorList>
    </citation>
    <scope>NUCLEOTIDE SEQUENCE [LARGE SCALE GENOMIC DNA]</scope>
    <source>
        <strain evidence="6 7">CENA357</strain>
    </source>
</reference>
<dbReference type="RefSeq" id="WP_214441057.1">
    <property type="nucleotide sequence ID" value="NZ_JAECZB010000082.1"/>
</dbReference>
<dbReference type="InterPro" id="IPR022742">
    <property type="entry name" value="Hydrolase_4"/>
</dbReference>
<dbReference type="InterPro" id="IPR051044">
    <property type="entry name" value="MAG_DAG_Lipase"/>
</dbReference>
<dbReference type="Gene3D" id="3.40.50.1820">
    <property type="entry name" value="alpha/beta hydrolase"/>
    <property type="match status" value="1"/>
</dbReference>
<accession>A0A8J7HL22</accession>
<feature type="domain" description="Serine aminopeptidase S33" evidence="5">
    <location>
        <begin position="34"/>
        <end position="270"/>
    </location>
</feature>
<sequence>MINHSDRVMSYQEGTFKGVGGLDLYYQSWHPEGKLKGILAIIHGLGAHSGRYGNVIQHLIPKQYAVYALDLRGHGRSPGQRGYINSWADFREDLRAFLELIKTQQPQSPIFVLGHSLGAVIVLDYVLRYPQEASKLHGAIALAPAIGKVGVSKFRLLVGKLLSRVWPRFTLNTGIDFTAASRDEKVLAAYAQDTLRHTLATARLATEFFSTVDWVNAHAADWQLPLLILHGGADRVALPEGGEIFCQRVSGVDKSIVKYPEAYHELQNDLNYQEVLTDLEDWLERHLQPDNSN</sequence>
<organism evidence="6 7">
    <name type="scientific">Atlanticothrix silvestris CENA357</name>
    <dbReference type="NCBI Taxonomy" id="1725252"/>
    <lineage>
        <taxon>Bacteria</taxon>
        <taxon>Bacillati</taxon>
        <taxon>Cyanobacteriota</taxon>
        <taxon>Cyanophyceae</taxon>
        <taxon>Nostocales</taxon>
        <taxon>Nodulariaceae</taxon>
        <taxon>Atlanticothrix</taxon>
        <taxon>Atlanticothrix silvestris</taxon>
    </lineage>
</organism>
<dbReference type="GO" id="GO:0047372">
    <property type="term" value="F:monoacylglycerol lipase activity"/>
    <property type="evidence" value="ECO:0007669"/>
    <property type="project" value="UniProtKB-EC"/>
</dbReference>
<dbReference type="FunFam" id="3.40.50.1820:FF:000117">
    <property type="entry name" value="Monoglyceride lipase, putative"/>
    <property type="match status" value="1"/>
</dbReference>
<protein>
    <recommendedName>
        <fullName evidence="4">Monoacylglycerol lipase</fullName>
        <ecNumber evidence="3">3.1.1.23</ecNumber>
    </recommendedName>
</protein>
<evidence type="ECO:0000256" key="3">
    <source>
        <dbReference type="ARBA" id="ARBA00013254"/>
    </source>
</evidence>
<evidence type="ECO:0000259" key="5">
    <source>
        <dbReference type="Pfam" id="PF12146"/>
    </source>
</evidence>
<keyword evidence="7" id="KW-1185">Reference proteome</keyword>
<dbReference type="InterPro" id="IPR000073">
    <property type="entry name" value="AB_hydrolase_1"/>
</dbReference>
<dbReference type="AlphaFoldDB" id="A0A8J7HL22"/>
<dbReference type="EMBL" id="JAECZB010000082">
    <property type="protein sequence ID" value="MBH8554826.1"/>
    <property type="molecule type" value="Genomic_DNA"/>
</dbReference>
<gene>
    <name evidence="6" type="ORF">I8751_21215</name>
</gene>
<dbReference type="InterPro" id="IPR029058">
    <property type="entry name" value="AB_hydrolase_fold"/>
</dbReference>
<name>A0A8J7HL22_9CYAN</name>
<dbReference type="Pfam" id="PF12146">
    <property type="entry name" value="Hydrolase_4"/>
    <property type="match status" value="1"/>
</dbReference>
<evidence type="ECO:0000256" key="2">
    <source>
        <dbReference type="ARBA" id="ARBA00008645"/>
    </source>
</evidence>
<evidence type="ECO:0000313" key="6">
    <source>
        <dbReference type="EMBL" id="MBH8554826.1"/>
    </source>
</evidence>
<evidence type="ECO:0000256" key="4">
    <source>
        <dbReference type="ARBA" id="ARBA00071261"/>
    </source>
</evidence>
<dbReference type="Proteomes" id="UP000599391">
    <property type="component" value="Unassembled WGS sequence"/>
</dbReference>
<proteinExistence type="inferred from homology"/>
<evidence type="ECO:0000256" key="1">
    <source>
        <dbReference type="ARBA" id="ARBA00001613"/>
    </source>
</evidence>
<comment type="similarity">
    <text evidence="2">Belongs to the AB hydrolase superfamily.</text>
</comment>
<dbReference type="SUPFAM" id="SSF53474">
    <property type="entry name" value="alpha/beta-Hydrolases"/>
    <property type="match status" value="1"/>
</dbReference>
<dbReference type="EC" id="3.1.1.23" evidence="3"/>
<comment type="caution">
    <text evidence="6">The sequence shown here is derived from an EMBL/GenBank/DDBJ whole genome shotgun (WGS) entry which is preliminary data.</text>
</comment>
<dbReference type="PANTHER" id="PTHR11614">
    <property type="entry name" value="PHOSPHOLIPASE-RELATED"/>
    <property type="match status" value="1"/>
</dbReference>